<dbReference type="NCBIfam" id="NF006738">
    <property type="entry name" value="PRK09267.1-4"/>
    <property type="match status" value="1"/>
</dbReference>
<accession>A0A1W6BVS9</accession>
<protein>
    <recommendedName>
        <fullName evidence="8">Flavodoxin</fullName>
    </recommendedName>
</protein>
<keyword evidence="7" id="KW-0535">Nitrogen fixation</keyword>
<dbReference type="GO" id="GO:0009055">
    <property type="term" value="F:electron transfer activity"/>
    <property type="evidence" value="ECO:0007669"/>
    <property type="project" value="UniProtKB-UniRule"/>
</dbReference>
<comment type="cofactor">
    <cofactor evidence="1 8">
        <name>FMN</name>
        <dbReference type="ChEBI" id="CHEBI:58210"/>
    </cofactor>
</comment>
<dbReference type="Gene3D" id="3.40.50.360">
    <property type="match status" value="1"/>
</dbReference>
<dbReference type="InterPro" id="IPR050619">
    <property type="entry name" value="Flavodoxin"/>
</dbReference>
<dbReference type="PIRSF" id="PIRSF038996">
    <property type="entry name" value="FldA"/>
    <property type="match status" value="1"/>
</dbReference>
<dbReference type="GO" id="GO:0010181">
    <property type="term" value="F:FMN binding"/>
    <property type="evidence" value="ECO:0007669"/>
    <property type="project" value="UniProtKB-UniRule"/>
</dbReference>
<dbReference type="PANTHER" id="PTHR42809:SF1">
    <property type="entry name" value="FLAVODOXIN 1"/>
    <property type="match status" value="1"/>
</dbReference>
<feature type="domain" description="Flavodoxin-like" evidence="9">
    <location>
        <begin position="3"/>
        <end position="159"/>
    </location>
</feature>
<evidence type="ECO:0000256" key="4">
    <source>
        <dbReference type="ARBA" id="ARBA00022630"/>
    </source>
</evidence>
<evidence type="ECO:0000256" key="1">
    <source>
        <dbReference type="ARBA" id="ARBA00001917"/>
    </source>
</evidence>
<keyword evidence="5 8" id="KW-0288">FMN</keyword>
<organism evidence="10 11">
    <name type="scientific">Campylobacter cuniculorum DSM 23162 = LMG 24588</name>
    <dbReference type="NCBI Taxonomy" id="1121267"/>
    <lineage>
        <taxon>Bacteria</taxon>
        <taxon>Pseudomonadati</taxon>
        <taxon>Campylobacterota</taxon>
        <taxon>Epsilonproteobacteria</taxon>
        <taxon>Campylobacterales</taxon>
        <taxon>Campylobacteraceae</taxon>
        <taxon>Campylobacter</taxon>
    </lineage>
</organism>
<dbReference type="EMBL" id="CP020867">
    <property type="protein sequence ID" value="ARJ56209.1"/>
    <property type="molecule type" value="Genomic_DNA"/>
</dbReference>
<dbReference type="InterPro" id="IPR001094">
    <property type="entry name" value="Flavdoxin-like"/>
</dbReference>
<dbReference type="InterPro" id="IPR010086">
    <property type="entry name" value="Flavodoxin_lc"/>
</dbReference>
<evidence type="ECO:0000256" key="7">
    <source>
        <dbReference type="ARBA" id="ARBA00023231"/>
    </source>
</evidence>
<dbReference type="InterPro" id="IPR029039">
    <property type="entry name" value="Flavoprotein-like_sf"/>
</dbReference>
<keyword evidence="4 8" id="KW-0285">Flavoprotein</keyword>
<dbReference type="KEGG" id="ccun:CCUN_0574"/>
<gene>
    <name evidence="10" type="primary">fldA</name>
    <name evidence="10" type="ORF">CCUN_0574</name>
</gene>
<evidence type="ECO:0000256" key="8">
    <source>
        <dbReference type="PIRNR" id="PIRNR038996"/>
    </source>
</evidence>
<evidence type="ECO:0000256" key="6">
    <source>
        <dbReference type="ARBA" id="ARBA00022982"/>
    </source>
</evidence>
<evidence type="ECO:0000256" key="2">
    <source>
        <dbReference type="ARBA" id="ARBA00005267"/>
    </source>
</evidence>
<comment type="similarity">
    <text evidence="2 8">Belongs to the flavodoxin family.</text>
</comment>
<keyword evidence="6 8" id="KW-0249">Electron transport</keyword>
<comment type="function">
    <text evidence="8">Low-potential electron donor to a number of redox enzymes.</text>
</comment>
<dbReference type="PANTHER" id="PTHR42809">
    <property type="entry name" value="FLAVODOXIN 2"/>
    <property type="match status" value="1"/>
</dbReference>
<evidence type="ECO:0000256" key="5">
    <source>
        <dbReference type="ARBA" id="ARBA00022643"/>
    </source>
</evidence>
<dbReference type="InterPro" id="IPR008254">
    <property type="entry name" value="Flavodoxin/NO_synth"/>
</dbReference>
<dbReference type="NCBIfam" id="TIGR01752">
    <property type="entry name" value="flav_long"/>
    <property type="match status" value="1"/>
</dbReference>
<proteinExistence type="inferred from homology"/>
<dbReference type="PRINTS" id="PR00369">
    <property type="entry name" value="FLAVODOXIN"/>
</dbReference>
<keyword evidence="10" id="KW-0560">Oxidoreductase</keyword>
<dbReference type="InterPro" id="IPR001226">
    <property type="entry name" value="Flavodoxin_CS"/>
</dbReference>
<dbReference type="AlphaFoldDB" id="A0A1W6BVS9"/>
<dbReference type="STRING" id="1121267.CCUN_0574"/>
<reference evidence="10 11" key="1">
    <citation type="submission" date="2017-04" db="EMBL/GenBank/DDBJ databases">
        <title>Complete genome sequence of the Campylobacter cuniculorum type strain LMG24588.</title>
        <authorList>
            <person name="Miller W.G."/>
            <person name="Yee E."/>
            <person name="Revez J."/>
            <person name="Bono J.L."/>
            <person name="Rossi M."/>
        </authorList>
    </citation>
    <scope>NUCLEOTIDE SEQUENCE [LARGE SCALE GENOMIC DNA]</scope>
    <source>
        <strain evidence="10 11">LMG 24588</strain>
    </source>
</reference>
<name>A0A1W6BVS9_9BACT</name>
<dbReference type="PROSITE" id="PS50902">
    <property type="entry name" value="FLAVODOXIN_LIKE"/>
    <property type="match status" value="1"/>
</dbReference>
<evidence type="ECO:0000256" key="3">
    <source>
        <dbReference type="ARBA" id="ARBA00022448"/>
    </source>
</evidence>
<dbReference type="NCBIfam" id="NF006739">
    <property type="entry name" value="PRK09267.1-5"/>
    <property type="match status" value="1"/>
</dbReference>
<evidence type="ECO:0000313" key="11">
    <source>
        <dbReference type="Proteomes" id="UP000192902"/>
    </source>
</evidence>
<dbReference type="GO" id="GO:0016491">
    <property type="term" value="F:oxidoreductase activity"/>
    <property type="evidence" value="ECO:0007669"/>
    <property type="project" value="UniProtKB-KW"/>
</dbReference>
<dbReference type="PROSITE" id="PS00201">
    <property type="entry name" value="FLAVODOXIN"/>
    <property type="match status" value="1"/>
</dbReference>
<dbReference type="Pfam" id="PF00258">
    <property type="entry name" value="Flavodoxin_1"/>
    <property type="match status" value="1"/>
</dbReference>
<dbReference type="SUPFAM" id="SSF52218">
    <property type="entry name" value="Flavoproteins"/>
    <property type="match status" value="1"/>
</dbReference>
<dbReference type="eggNOG" id="COG0716">
    <property type="taxonomic scope" value="Bacteria"/>
</dbReference>
<dbReference type="RefSeq" id="WP_027306336.1">
    <property type="nucleotide sequence ID" value="NZ_CP020867.1"/>
</dbReference>
<dbReference type="OrthoDB" id="359268at2"/>
<evidence type="ECO:0000259" key="9">
    <source>
        <dbReference type="PROSITE" id="PS50902"/>
    </source>
</evidence>
<evidence type="ECO:0000313" key="10">
    <source>
        <dbReference type="EMBL" id="ARJ56209.1"/>
    </source>
</evidence>
<dbReference type="Proteomes" id="UP000192902">
    <property type="component" value="Chromosome"/>
</dbReference>
<sequence length="163" mass="17084">MSVAVIYGSAMGNTEGAAGLIASKLGISDVLNIANIDADKMNSYDKLICGTSTWGSGDLQDDWEGFDFKGLNLSGKTVAVFGMGDSESYSDTYCGGMGKLAQNLKDAGANLVGAVSTEGYTFESSDAVVDGKFVGLALDNDNQEDQTEARIDAWIAEIKPHFA</sequence>
<keyword evidence="3 8" id="KW-0813">Transport</keyword>